<evidence type="ECO:0000259" key="12">
    <source>
        <dbReference type="Pfam" id="PF21530"/>
    </source>
</evidence>
<dbReference type="Pfam" id="PF05970">
    <property type="entry name" value="PIF1"/>
    <property type="match status" value="1"/>
</dbReference>
<feature type="domain" description="DNA helicase Pif1-like DEAD-box helicase" evidence="11">
    <location>
        <begin position="154"/>
        <end position="299"/>
    </location>
</feature>
<evidence type="ECO:0000256" key="10">
    <source>
        <dbReference type="SAM" id="MobiDB-lite"/>
    </source>
</evidence>
<evidence type="ECO:0000256" key="1">
    <source>
        <dbReference type="ARBA" id="ARBA00022741"/>
    </source>
</evidence>
<keyword evidence="5 9" id="KW-0067">ATP-binding</keyword>
<dbReference type="GO" id="GO:0016787">
    <property type="term" value="F:hydrolase activity"/>
    <property type="evidence" value="ECO:0007669"/>
    <property type="project" value="UniProtKB-KW"/>
</dbReference>
<feature type="compositionally biased region" description="Polar residues" evidence="10">
    <location>
        <begin position="70"/>
        <end position="83"/>
    </location>
</feature>
<keyword evidence="1 9" id="KW-0547">Nucleotide-binding</keyword>
<keyword evidence="7 9" id="KW-0234">DNA repair</keyword>
<dbReference type="GO" id="GO:0005524">
    <property type="term" value="F:ATP binding"/>
    <property type="evidence" value="ECO:0007669"/>
    <property type="project" value="UniProtKB-KW"/>
</dbReference>
<name>A0A8H3D6X2_9AGAM</name>
<comment type="similarity">
    <text evidence="9">Belongs to the helicase family.</text>
</comment>
<comment type="cofactor">
    <cofactor evidence="9">
        <name>Mg(2+)</name>
        <dbReference type="ChEBI" id="CHEBI:18420"/>
    </cofactor>
</comment>
<keyword evidence="3 9" id="KW-0378">Hydrolase</keyword>
<keyword evidence="2 9" id="KW-0227">DNA damage</keyword>
<evidence type="ECO:0000256" key="9">
    <source>
        <dbReference type="RuleBase" id="RU363044"/>
    </source>
</evidence>
<organism evidence="13 14">
    <name type="scientific">Rhizoctonia solani</name>
    <dbReference type="NCBI Taxonomy" id="456999"/>
    <lineage>
        <taxon>Eukaryota</taxon>
        <taxon>Fungi</taxon>
        <taxon>Dikarya</taxon>
        <taxon>Basidiomycota</taxon>
        <taxon>Agaricomycotina</taxon>
        <taxon>Agaricomycetes</taxon>
        <taxon>Cantharellales</taxon>
        <taxon>Ceratobasidiaceae</taxon>
        <taxon>Rhizoctonia</taxon>
    </lineage>
</organism>
<evidence type="ECO:0000256" key="6">
    <source>
        <dbReference type="ARBA" id="ARBA00023125"/>
    </source>
</evidence>
<keyword evidence="4 9" id="KW-0347">Helicase</keyword>
<feature type="region of interest" description="Disordered" evidence="10">
    <location>
        <begin position="70"/>
        <end position="116"/>
    </location>
</feature>
<accession>A0A8H3D6X2</accession>
<dbReference type="Proteomes" id="UP000663853">
    <property type="component" value="Unassembled WGS sequence"/>
</dbReference>
<dbReference type="InterPro" id="IPR027417">
    <property type="entry name" value="P-loop_NTPase"/>
</dbReference>
<dbReference type="InterPro" id="IPR010285">
    <property type="entry name" value="DNA_helicase_pif1-like_DEAD"/>
</dbReference>
<dbReference type="GO" id="GO:0006281">
    <property type="term" value="P:DNA repair"/>
    <property type="evidence" value="ECO:0007669"/>
    <property type="project" value="UniProtKB-KW"/>
</dbReference>
<dbReference type="PANTHER" id="PTHR47642:SF5">
    <property type="entry name" value="ATP-DEPENDENT DNA HELICASE"/>
    <property type="match status" value="1"/>
</dbReference>
<evidence type="ECO:0000256" key="8">
    <source>
        <dbReference type="ARBA" id="ARBA00023235"/>
    </source>
</evidence>
<evidence type="ECO:0000313" key="14">
    <source>
        <dbReference type="Proteomes" id="UP000663853"/>
    </source>
</evidence>
<dbReference type="GO" id="GO:0006310">
    <property type="term" value="P:DNA recombination"/>
    <property type="evidence" value="ECO:0007669"/>
    <property type="project" value="UniProtKB-KW"/>
</dbReference>
<evidence type="ECO:0000256" key="4">
    <source>
        <dbReference type="ARBA" id="ARBA00022806"/>
    </source>
</evidence>
<dbReference type="EMBL" id="CAJMXA010003717">
    <property type="protein sequence ID" value="CAE6513097.1"/>
    <property type="molecule type" value="Genomic_DNA"/>
</dbReference>
<comment type="catalytic activity">
    <reaction evidence="9">
        <text>ATP + H2O = ADP + phosphate + H(+)</text>
        <dbReference type="Rhea" id="RHEA:13065"/>
        <dbReference type="ChEBI" id="CHEBI:15377"/>
        <dbReference type="ChEBI" id="CHEBI:15378"/>
        <dbReference type="ChEBI" id="CHEBI:30616"/>
        <dbReference type="ChEBI" id="CHEBI:43474"/>
        <dbReference type="ChEBI" id="CHEBI:456216"/>
        <dbReference type="EC" id="5.6.2.3"/>
    </reaction>
</comment>
<feature type="compositionally biased region" description="Basic and acidic residues" evidence="10">
    <location>
        <begin position="95"/>
        <end position="110"/>
    </location>
</feature>
<gene>
    <name evidence="13" type="ORF">RDB_LOCUS132172</name>
</gene>
<evidence type="ECO:0000256" key="7">
    <source>
        <dbReference type="ARBA" id="ARBA00023204"/>
    </source>
</evidence>
<evidence type="ECO:0000313" key="13">
    <source>
        <dbReference type="EMBL" id="CAE6513097.1"/>
    </source>
</evidence>
<keyword evidence="9" id="KW-0233">DNA recombination</keyword>
<reference evidence="13" key="1">
    <citation type="submission" date="2021-01" db="EMBL/GenBank/DDBJ databases">
        <authorList>
            <person name="Kaushik A."/>
        </authorList>
    </citation>
    <scope>NUCLEOTIDE SEQUENCE</scope>
    <source>
        <strain evidence="13">AG6-10EEA</strain>
    </source>
</reference>
<dbReference type="PANTHER" id="PTHR47642">
    <property type="entry name" value="ATP-DEPENDENT DNA HELICASE"/>
    <property type="match status" value="1"/>
</dbReference>
<dbReference type="AlphaFoldDB" id="A0A8H3D6X2"/>
<comment type="caution">
    <text evidence="13">The sequence shown here is derived from an EMBL/GenBank/DDBJ whole genome shotgun (WGS) entry which is preliminary data.</text>
</comment>
<protein>
    <recommendedName>
        <fullName evidence="9">ATP-dependent DNA helicase</fullName>
        <ecNumber evidence="9">5.6.2.3</ecNumber>
    </recommendedName>
</protein>
<dbReference type="GO" id="GO:0000723">
    <property type="term" value="P:telomere maintenance"/>
    <property type="evidence" value="ECO:0007669"/>
    <property type="project" value="InterPro"/>
</dbReference>
<evidence type="ECO:0000256" key="5">
    <source>
        <dbReference type="ARBA" id="ARBA00022840"/>
    </source>
</evidence>
<evidence type="ECO:0000256" key="3">
    <source>
        <dbReference type="ARBA" id="ARBA00022801"/>
    </source>
</evidence>
<dbReference type="CDD" id="cd18037">
    <property type="entry name" value="DEXSc_Pif1_like"/>
    <property type="match status" value="1"/>
</dbReference>
<feature type="domain" description="DNA helicase Pif1-like 2B" evidence="12">
    <location>
        <begin position="409"/>
        <end position="444"/>
    </location>
</feature>
<dbReference type="InterPro" id="IPR051055">
    <property type="entry name" value="PIF1_helicase"/>
</dbReference>
<evidence type="ECO:0000259" key="11">
    <source>
        <dbReference type="Pfam" id="PF05970"/>
    </source>
</evidence>
<evidence type="ECO:0000256" key="2">
    <source>
        <dbReference type="ARBA" id="ARBA00022763"/>
    </source>
</evidence>
<dbReference type="SUPFAM" id="SSF52540">
    <property type="entry name" value="P-loop containing nucleoside triphosphate hydrolases"/>
    <property type="match status" value="2"/>
</dbReference>
<dbReference type="EC" id="5.6.2.3" evidence="9"/>
<keyword evidence="6" id="KW-0238">DNA-binding</keyword>
<keyword evidence="8" id="KW-0413">Isomerase</keyword>
<dbReference type="InterPro" id="IPR049163">
    <property type="entry name" value="Pif1-like_2B_dom"/>
</dbReference>
<dbReference type="Pfam" id="PF21530">
    <property type="entry name" value="Pif1_2B_dom"/>
    <property type="match status" value="1"/>
</dbReference>
<dbReference type="GO" id="GO:0043139">
    <property type="term" value="F:5'-3' DNA helicase activity"/>
    <property type="evidence" value="ECO:0007669"/>
    <property type="project" value="UniProtKB-EC"/>
</dbReference>
<proteinExistence type="inferred from homology"/>
<sequence length="557" mass="61666">MSVGLFGHFRSINRFALRFSDCLGGQASRIGVKSYFREYHESVRAVSSSRHSTQRSGALQYAVKSNLIQNGRRSTNNTGSSNFGHFRNEPIVGPTRDRPAVQRSQPHEDVLIEPSSSNRIVSLHHPQLPRIFRPELSNEQRHILQKVLQGEILQGTGKSVLLRAIIEALGGPSDEVAVTASTGISAVHIGGQTLHSFAGVGLGHGDINKSVGRITQDDVATRRWRAVKVLIIDEVSMVDATWFDQLEEIARRIRRKKRPFGGIQLVICGDFFQLPPVPNRDLIDAPASFVFDSWTWDQPKLVVTPYLFSTPTNTGPELVKMLDDARLGIVTNASAALLKSLARPVHYEDGIGPTQIYPRRFEADYANRRQLMTLSGPRRVYSAHDSYGKDDDGNKIDPERAVKLFGGMIVPKSLPLKVGAQVMCLRNIRPKGLVNGSIGRVIDFMTPGQARTYAETNPQWSIITSIKSPISPKGGEASAGDTPIPGRATKTLWSYELFEQAEWPLVQFMDGQCVLMGPTNFTVETRQGTMEVQRLQVPLVLAWALTVWPAITSTFCH</sequence>
<dbReference type="Gene3D" id="3.40.50.300">
    <property type="entry name" value="P-loop containing nucleotide triphosphate hydrolases"/>
    <property type="match status" value="1"/>
</dbReference>